<organism evidence="6">
    <name type="scientific">uncultured Caudovirales phage</name>
    <dbReference type="NCBI Taxonomy" id="2100421"/>
    <lineage>
        <taxon>Viruses</taxon>
        <taxon>Duplodnaviria</taxon>
        <taxon>Heunggongvirae</taxon>
        <taxon>Uroviricota</taxon>
        <taxon>Caudoviricetes</taxon>
        <taxon>Peduoviridae</taxon>
        <taxon>Maltschvirus</taxon>
        <taxon>Maltschvirus maltsch</taxon>
    </lineage>
</organism>
<evidence type="ECO:0000313" key="3">
    <source>
        <dbReference type="EMBL" id="CAB4180828.1"/>
    </source>
</evidence>
<evidence type="ECO:0000313" key="4">
    <source>
        <dbReference type="EMBL" id="CAB4197472.1"/>
    </source>
</evidence>
<dbReference type="EMBL" id="LR797262">
    <property type="protein sequence ID" value="CAB4197472.1"/>
    <property type="molecule type" value="Genomic_DNA"/>
</dbReference>
<gene>
    <name evidence="3" type="ORF">UFOVP1074_12</name>
    <name evidence="4" type="ORF">UFOVP1310_3</name>
    <name evidence="5" type="ORF">UFOVP1424_3</name>
    <name evidence="6" type="ORF">UFOVP1521_3</name>
    <name evidence="1" type="ORF">UFOVP899_26</name>
    <name evidence="2" type="ORF">UFOVP987_25</name>
</gene>
<dbReference type="EMBL" id="LR797006">
    <property type="protein sequence ID" value="CAB4180828.1"/>
    <property type="molecule type" value="Genomic_DNA"/>
</dbReference>
<sequence>MKKTNLTFMEKHSLIESKTNEVLYRNSGVNKAFVRVIFSKDINIKKRHLIDLIKNIVLKFHLY</sequence>
<name>A0A6J7X7T9_9CAUD</name>
<accession>A0A6J7X7T9</accession>
<dbReference type="EMBL" id="LR798374">
    <property type="protein sequence ID" value="CAB5227179.1"/>
    <property type="molecule type" value="Genomic_DNA"/>
</dbReference>
<evidence type="ECO:0000313" key="1">
    <source>
        <dbReference type="EMBL" id="CAB4168974.1"/>
    </source>
</evidence>
<evidence type="ECO:0000313" key="5">
    <source>
        <dbReference type="EMBL" id="CAB4210279.1"/>
    </source>
</evidence>
<protein>
    <submittedName>
        <fullName evidence="6">Uncharacterized protein</fullName>
    </submittedName>
</protein>
<proteinExistence type="predicted"/>
<dbReference type="EMBL" id="LR796935">
    <property type="protein sequence ID" value="CAB4176376.1"/>
    <property type="molecule type" value="Genomic_DNA"/>
</dbReference>
<reference evidence="6" key="1">
    <citation type="submission" date="2020-05" db="EMBL/GenBank/DDBJ databases">
        <authorList>
            <person name="Chiriac C."/>
            <person name="Salcher M."/>
            <person name="Ghai R."/>
            <person name="Kavagutti S V."/>
        </authorList>
    </citation>
    <scope>NUCLEOTIDE SEQUENCE</scope>
</reference>
<evidence type="ECO:0000313" key="2">
    <source>
        <dbReference type="EMBL" id="CAB4176376.1"/>
    </source>
</evidence>
<evidence type="ECO:0000313" key="6">
    <source>
        <dbReference type="EMBL" id="CAB5227179.1"/>
    </source>
</evidence>
<dbReference type="EMBL" id="LR797362">
    <property type="protein sequence ID" value="CAB4210279.1"/>
    <property type="molecule type" value="Genomic_DNA"/>
</dbReference>
<dbReference type="EMBL" id="LR796840">
    <property type="protein sequence ID" value="CAB4168974.1"/>
    <property type="molecule type" value="Genomic_DNA"/>
</dbReference>